<evidence type="ECO:0000313" key="5">
    <source>
        <dbReference type="Proteomes" id="UP000029120"/>
    </source>
</evidence>
<dbReference type="OMA" id="KTMPNGG"/>
<accession>A0A087G9A6</accession>
<reference evidence="5" key="1">
    <citation type="journal article" date="2015" name="Nat. Plants">
        <title>Genome expansion of Arabis alpina linked with retrotransposition and reduced symmetric DNA methylation.</title>
        <authorList>
            <person name="Willing E.M."/>
            <person name="Rawat V."/>
            <person name="Mandakova T."/>
            <person name="Maumus F."/>
            <person name="James G.V."/>
            <person name="Nordstroem K.J."/>
            <person name="Becker C."/>
            <person name="Warthmann N."/>
            <person name="Chica C."/>
            <person name="Szarzynska B."/>
            <person name="Zytnicki M."/>
            <person name="Albani M.C."/>
            <person name="Kiefer C."/>
            <person name="Bergonzi S."/>
            <person name="Castaings L."/>
            <person name="Mateos J.L."/>
            <person name="Berns M.C."/>
            <person name="Bujdoso N."/>
            <person name="Piofczyk T."/>
            <person name="de Lorenzo L."/>
            <person name="Barrero-Sicilia C."/>
            <person name="Mateos I."/>
            <person name="Piednoel M."/>
            <person name="Hagmann J."/>
            <person name="Chen-Min-Tao R."/>
            <person name="Iglesias-Fernandez R."/>
            <person name="Schuster S.C."/>
            <person name="Alonso-Blanco C."/>
            <person name="Roudier F."/>
            <person name="Carbonero P."/>
            <person name="Paz-Ares J."/>
            <person name="Davis S.J."/>
            <person name="Pecinka A."/>
            <person name="Quesneville H."/>
            <person name="Colot V."/>
            <person name="Lysak M.A."/>
            <person name="Weigel D."/>
            <person name="Coupland G."/>
            <person name="Schneeberger K."/>
        </authorList>
    </citation>
    <scope>NUCLEOTIDE SEQUENCE [LARGE SCALE GENOMIC DNA]</scope>
    <source>
        <strain evidence="5">cv. Pajares</strain>
    </source>
</reference>
<dbReference type="PANTHER" id="PTHR31662">
    <property type="entry name" value="BNAANNG10740D PROTEIN-RELATED"/>
    <property type="match status" value="1"/>
</dbReference>
<organism evidence="4 5">
    <name type="scientific">Arabis alpina</name>
    <name type="common">Alpine rock-cress</name>
    <dbReference type="NCBI Taxonomy" id="50452"/>
    <lineage>
        <taxon>Eukaryota</taxon>
        <taxon>Viridiplantae</taxon>
        <taxon>Streptophyta</taxon>
        <taxon>Embryophyta</taxon>
        <taxon>Tracheophyta</taxon>
        <taxon>Spermatophyta</taxon>
        <taxon>Magnoliopsida</taxon>
        <taxon>eudicotyledons</taxon>
        <taxon>Gunneridae</taxon>
        <taxon>Pentapetalae</taxon>
        <taxon>rosids</taxon>
        <taxon>malvids</taxon>
        <taxon>Brassicales</taxon>
        <taxon>Brassicaceae</taxon>
        <taxon>Arabideae</taxon>
        <taxon>Arabis</taxon>
    </lineage>
</organism>
<dbReference type="InterPro" id="IPR007592">
    <property type="entry name" value="GEBP"/>
</dbReference>
<dbReference type="AlphaFoldDB" id="A0A087G9A6"/>
<feature type="domain" description="Glabrous enhancer-binding protein-like DBD" evidence="3">
    <location>
        <begin position="125"/>
        <end position="221"/>
    </location>
</feature>
<sequence length="433" mass="47649">MTSDERDAVESPDLEEDGGVGGGGETDSDEDLPETEDLVIPETNDADEDDPEYEDLNSPSMVSAVAPLVSCTTKSSSSTGTVTVALPAGSAVPVAAIPVDSEPKWHRMTEIVHHRPPIDDSRRLFQRLWTDEDEIELLRGFLDYMSSHRGSSSHPPDTAPFYEQIKSKLQLDFNKNQLVEKLRRLKKKYRNVMSKISSGKEVFFKSPHDQATFDISRKIWNQTGKIIGFEDNNVMDFDETNNHNVTNANFPIANLNVDIDSENGFEKKVTFTGSRKRSRSRSRVGKIDEDKPIAQLDVPVPNAATNVNLNDNVAASGDFIDGRHLGGLIEETVRNCVSPLIKEMMNGTTGMMMAALGGFPGGGAHSLGALSPMLMPSMNLGFGVGGGGKAVGEERWRRQRILELEVYSRRLELVQEQIRATVNELKTMPSIGT</sequence>
<proteinExistence type="inferred from homology"/>
<dbReference type="Gramene" id="KFK26458">
    <property type="protein sequence ID" value="KFK26458"/>
    <property type="gene ID" value="AALP_AA8G251800"/>
</dbReference>
<protein>
    <recommendedName>
        <fullName evidence="3">Glabrous enhancer-binding protein-like DBD domain-containing protein</fullName>
    </recommendedName>
</protein>
<dbReference type="GO" id="GO:0005737">
    <property type="term" value="C:cytoplasm"/>
    <property type="evidence" value="ECO:0007669"/>
    <property type="project" value="EnsemblPlants"/>
</dbReference>
<gene>
    <name evidence="4" type="ordered locus">AALP_Aa8g251800</name>
</gene>
<dbReference type="OrthoDB" id="669440at2759"/>
<dbReference type="InterPro" id="IPR053932">
    <property type="entry name" value="GeBP-like_DBD"/>
</dbReference>
<dbReference type="PANTHER" id="PTHR31662:SF1">
    <property type="entry name" value="OS01G0249900 PROTEIN"/>
    <property type="match status" value="1"/>
</dbReference>
<dbReference type="Pfam" id="PF04504">
    <property type="entry name" value="GeBP-like_DBD"/>
    <property type="match status" value="1"/>
</dbReference>
<evidence type="ECO:0000259" key="3">
    <source>
        <dbReference type="Pfam" id="PF04504"/>
    </source>
</evidence>
<dbReference type="eggNOG" id="ENOG502QUAW">
    <property type="taxonomic scope" value="Eukaryota"/>
</dbReference>
<keyword evidence="5" id="KW-1185">Reference proteome</keyword>
<name>A0A087G9A6_ARAAL</name>
<evidence type="ECO:0000256" key="1">
    <source>
        <dbReference type="ARBA" id="ARBA00010820"/>
    </source>
</evidence>
<dbReference type="Proteomes" id="UP000029120">
    <property type="component" value="Chromosome 8"/>
</dbReference>
<evidence type="ECO:0000256" key="2">
    <source>
        <dbReference type="SAM" id="MobiDB-lite"/>
    </source>
</evidence>
<feature type="region of interest" description="Disordered" evidence="2">
    <location>
        <begin position="1"/>
        <end position="58"/>
    </location>
</feature>
<feature type="compositionally biased region" description="Acidic residues" evidence="2">
    <location>
        <begin position="26"/>
        <end position="55"/>
    </location>
</feature>
<dbReference type="GO" id="GO:0006355">
    <property type="term" value="P:regulation of DNA-templated transcription"/>
    <property type="evidence" value="ECO:0007669"/>
    <property type="project" value="InterPro"/>
</dbReference>
<comment type="similarity">
    <text evidence="1">Belongs to the GeBP family.</text>
</comment>
<dbReference type="GO" id="GO:0042742">
    <property type="term" value="P:defense response to bacterium"/>
    <property type="evidence" value="ECO:0007669"/>
    <property type="project" value="EnsemblPlants"/>
</dbReference>
<dbReference type="GO" id="GO:0000976">
    <property type="term" value="F:transcription cis-regulatory region binding"/>
    <property type="evidence" value="ECO:0007669"/>
    <property type="project" value="EnsemblPlants"/>
</dbReference>
<dbReference type="GO" id="GO:0005634">
    <property type="term" value="C:nucleus"/>
    <property type="evidence" value="ECO:0007669"/>
    <property type="project" value="EnsemblPlants"/>
</dbReference>
<evidence type="ECO:0000313" key="4">
    <source>
        <dbReference type="EMBL" id="KFK26458.1"/>
    </source>
</evidence>
<dbReference type="EMBL" id="CM002876">
    <property type="protein sequence ID" value="KFK26458.1"/>
    <property type="molecule type" value="Genomic_DNA"/>
</dbReference>